<evidence type="ECO:0000313" key="2">
    <source>
        <dbReference type="EMBL" id="NGQ89757.1"/>
    </source>
</evidence>
<dbReference type="EMBL" id="JAALFE010000002">
    <property type="protein sequence ID" value="NGQ89757.1"/>
    <property type="molecule type" value="Genomic_DNA"/>
</dbReference>
<keyword evidence="3" id="KW-1185">Reference proteome</keyword>
<accession>A0A6M1TP17</accession>
<reference evidence="2 3" key="1">
    <citation type="submission" date="2020-02" db="EMBL/GenBank/DDBJ databases">
        <title>Rhodobacter translucens sp. nov., a novel bacterium isolated from activated sludge.</title>
        <authorList>
            <person name="Liu J."/>
        </authorList>
    </citation>
    <scope>NUCLEOTIDE SEQUENCE [LARGE SCALE GENOMIC DNA]</scope>
    <source>
        <strain evidence="2 3">HX-7-19</strain>
    </source>
</reference>
<comment type="caution">
    <text evidence="2">The sequence shown here is derived from an EMBL/GenBank/DDBJ whole genome shotgun (WGS) entry which is preliminary data.</text>
</comment>
<dbReference type="Proteomes" id="UP000474758">
    <property type="component" value="Unassembled WGS sequence"/>
</dbReference>
<evidence type="ECO:0000256" key="1">
    <source>
        <dbReference type="SAM" id="Phobius"/>
    </source>
</evidence>
<dbReference type="AlphaFoldDB" id="A0A6M1TP17"/>
<evidence type="ECO:0000313" key="3">
    <source>
        <dbReference type="Proteomes" id="UP000474758"/>
    </source>
</evidence>
<evidence type="ECO:0008006" key="4">
    <source>
        <dbReference type="Google" id="ProtNLM"/>
    </source>
</evidence>
<organism evidence="2 3">
    <name type="scientific">Paragemmobacter kunshanensis</name>
    <dbReference type="NCBI Taxonomy" id="2583234"/>
    <lineage>
        <taxon>Bacteria</taxon>
        <taxon>Pseudomonadati</taxon>
        <taxon>Pseudomonadota</taxon>
        <taxon>Alphaproteobacteria</taxon>
        <taxon>Rhodobacterales</taxon>
        <taxon>Paracoccaceae</taxon>
        <taxon>Paragemmobacter</taxon>
    </lineage>
</organism>
<gene>
    <name evidence="2" type="ORF">G5V65_02530</name>
</gene>
<feature type="transmembrane region" description="Helical" evidence="1">
    <location>
        <begin position="28"/>
        <end position="53"/>
    </location>
</feature>
<name>A0A6M1TP17_9RHOB</name>
<protein>
    <recommendedName>
        <fullName evidence="4">Pilus assembly protein</fullName>
    </recommendedName>
</protein>
<sequence length="196" mass="21519">MTMRLLSSLKSGLGRAIRRFGTDTSGTLLAEAMFIVPVMAMGMTGFFAFWHVYQTQNLIQKGTYAVADMLSREMVPATPAFLTGLERTLEYLIEGEDARVRITSIRRTSDGPLGLQGLDVLWSYSPGNVMLPLTEGTLTQVEADIPMMAVGSNMIVFEVVVPYSPVTDILDVTTINETIALRPRFLPTLCMTGVQC</sequence>
<dbReference type="RefSeq" id="WP_165046865.1">
    <property type="nucleotide sequence ID" value="NZ_JAALFE010000002.1"/>
</dbReference>
<keyword evidence="1" id="KW-1133">Transmembrane helix</keyword>
<keyword evidence="1" id="KW-0812">Transmembrane</keyword>
<keyword evidence="1" id="KW-0472">Membrane</keyword>
<proteinExistence type="predicted"/>